<dbReference type="InterPro" id="IPR002575">
    <property type="entry name" value="Aminoglycoside_PTrfase"/>
</dbReference>
<dbReference type="Proteomes" id="UP000026941">
    <property type="component" value="Unassembled WGS sequence"/>
</dbReference>
<dbReference type="Pfam" id="PF01636">
    <property type="entry name" value="APH"/>
    <property type="match status" value="1"/>
</dbReference>
<evidence type="ECO:0000313" key="3">
    <source>
        <dbReference type="Proteomes" id="UP000026941"/>
    </source>
</evidence>
<accession>A0AA87U7T6</accession>
<dbReference type="SUPFAM" id="SSF56112">
    <property type="entry name" value="Protein kinase-like (PK-like)"/>
    <property type="match status" value="1"/>
</dbReference>
<name>A0AA87U7T6_RHIRH</name>
<organism evidence="2 3">
    <name type="scientific">Rhizobium rhizogenes NBRC 13257</name>
    <dbReference type="NCBI Taxonomy" id="1220581"/>
    <lineage>
        <taxon>Bacteria</taxon>
        <taxon>Pseudomonadati</taxon>
        <taxon>Pseudomonadota</taxon>
        <taxon>Alphaproteobacteria</taxon>
        <taxon>Hyphomicrobiales</taxon>
        <taxon>Rhizobiaceae</taxon>
        <taxon>Rhizobium/Agrobacterium group</taxon>
        <taxon>Rhizobium</taxon>
    </lineage>
</organism>
<dbReference type="AlphaFoldDB" id="A0AA87U7T6"/>
<protein>
    <recommendedName>
        <fullName evidence="1">Aminoglycoside phosphotransferase domain-containing protein</fullName>
    </recommendedName>
</protein>
<comment type="caution">
    <text evidence="2">The sequence shown here is derived from an EMBL/GenBank/DDBJ whole genome shotgun (WGS) entry which is preliminary data.</text>
</comment>
<dbReference type="EMBL" id="BAYX01000029">
    <property type="protein sequence ID" value="GAJ97016.1"/>
    <property type="molecule type" value="Genomic_DNA"/>
</dbReference>
<evidence type="ECO:0000313" key="2">
    <source>
        <dbReference type="EMBL" id="GAJ97016.1"/>
    </source>
</evidence>
<dbReference type="InterPro" id="IPR011009">
    <property type="entry name" value="Kinase-like_dom_sf"/>
</dbReference>
<reference evidence="2 3" key="1">
    <citation type="submission" date="2014-05" db="EMBL/GenBank/DDBJ databases">
        <title>Whole genome shotgun sequence of Rhizobium rhizogenes NBRC 13257.</title>
        <authorList>
            <person name="Katano-Makiyama Y."/>
            <person name="Hosoyama A."/>
            <person name="Hashimoto M."/>
            <person name="Hosoyama Y."/>
            <person name="Noguchi M."/>
            <person name="Tsuchikane K."/>
            <person name="Kimura A."/>
            <person name="Ohji S."/>
            <person name="Ichikawa N."/>
            <person name="Yamazoe A."/>
            <person name="Fujita N."/>
        </authorList>
    </citation>
    <scope>NUCLEOTIDE SEQUENCE [LARGE SCALE GENOMIC DNA]</scope>
    <source>
        <strain evidence="2 3">NBRC 13257</strain>
    </source>
</reference>
<evidence type="ECO:0000259" key="1">
    <source>
        <dbReference type="Pfam" id="PF01636"/>
    </source>
</evidence>
<gene>
    <name evidence="2" type="ORF">RRH01S_29_00440</name>
</gene>
<sequence length="255" mass="28912">MAHLAERFPTAILPVLAWNEAIDAFLMPDGGVPLRGKLKESYDQQLVGIILGQYARIQSVISSDVDVLLALGIDDWRVAVFPNLYDELVYDEGLLGREGLEAAEIKQLQRSGGDVRRLCRALAEFKVPETLEHCDFHDNNVLVAAEGFLINDWGDAVITHPFFSLVGFLDSAVRNHGMDVGSPVYTALKNAYFEAWLDLESVERQEHVLEITRVLRPIEFAFNFRRVARMTTAQEFEPYRGYIGEALRRFLLKDR</sequence>
<feature type="domain" description="Aminoglycoside phosphotransferase" evidence="1">
    <location>
        <begin position="100"/>
        <end position="196"/>
    </location>
</feature>
<proteinExistence type="predicted"/>